<gene>
    <name evidence="2" type="ORF">MON41_21090</name>
</gene>
<protein>
    <submittedName>
        <fullName evidence="2">Uncharacterized protein</fullName>
    </submittedName>
</protein>
<comment type="caution">
    <text evidence="2">The sequence shown here is derived from an EMBL/GenBank/DDBJ whole genome shotgun (WGS) entry which is preliminary data.</text>
</comment>
<name>A0ABS9WAY1_9PROT</name>
<evidence type="ECO:0000313" key="3">
    <source>
        <dbReference type="Proteomes" id="UP001201985"/>
    </source>
</evidence>
<feature type="region of interest" description="Disordered" evidence="1">
    <location>
        <begin position="19"/>
        <end position="71"/>
    </location>
</feature>
<dbReference type="Proteomes" id="UP001201985">
    <property type="component" value="Unassembled WGS sequence"/>
</dbReference>
<accession>A0ABS9WAY1</accession>
<dbReference type="RefSeq" id="WP_157986062.1">
    <property type="nucleotide sequence ID" value="NZ_JALBUU010000094.1"/>
</dbReference>
<evidence type="ECO:0000313" key="2">
    <source>
        <dbReference type="EMBL" id="MCI0756158.1"/>
    </source>
</evidence>
<evidence type="ECO:0000256" key="1">
    <source>
        <dbReference type="SAM" id="MobiDB-lite"/>
    </source>
</evidence>
<proteinExistence type="predicted"/>
<sequence length="71" mass="7911">MAFLLWDSFPAPMSIPVHGNGTAARREEGERPAPRQLLEMDELGRSMTRPDGFEGMPYSPLAHDFRGKALP</sequence>
<organism evidence="2 3">
    <name type="scientific">Teichococcus vastitatis</name>
    <dbReference type="NCBI Taxonomy" id="2307076"/>
    <lineage>
        <taxon>Bacteria</taxon>
        <taxon>Pseudomonadati</taxon>
        <taxon>Pseudomonadota</taxon>
        <taxon>Alphaproteobacteria</taxon>
        <taxon>Acetobacterales</taxon>
        <taxon>Roseomonadaceae</taxon>
        <taxon>Roseomonas</taxon>
    </lineage>
</organism>
<dbReference type="EMBL" id="JALBUU010000094">
    <property type="protein sequence ID" value="MCI0756158.1"/>
    <property type="molecule type" value="Genomic_DNA"/>
</dbReference>
<reference evidence="2 3" key="1">
    <citation type="submission" date="2022-03" db="EMBL/GenBank/DDBJ databases">
        <title>Complete genome analysis of Roseomonas KG 17.1 : a prolific producer of plant growth promoters.</title>
        <authorList>
            <person name="Saadouli I."/>
            <person name="Najjari A."/>
            <person name="Mosbah A."/>
            <person name="Ouzari H.I."/>
        </authorList>
    </citation>
    <scope>NUCLEOTIDE SEQUENCE [LARGE SCALE GENOMIC DNA]</scope>
    <source>
        <strain evidence="2 3">KG17-1</strain>
    </source>
</reference>
<keyword evidence="3" id="KW-1185">Reference proteome</keyword>
<feature type="compositionally biased region" description="Basic and acidic residues" evidence="1">
    <location>
        <begin position="24"/>
        <end position="33"/>
    </location>
</feature>